<reference evidence="6" key="1">
    <citation type="submission" date="2021-02" db="EMBL/GenBank/DDBJ databases">
        <title>PHA producing bacteria isolated from coastal sediment in Guangdong, Shenzhen.</title>
        <authorList>
            <person name="Zheng W."/>
            <person name="Yu S."/>
            <person name="Huang Y."/>
        </authorList>
    </citation>
    <scope>NUCLEOTIDE SEQUENCE</scope>
    <source>
        <strain evidence="6">TN14-10</strain>
    </source>
</reference>
<dbReference type="Pfam" id="PF03965">
    <property type="entry name" value="Penicillinase_R"/>
    <property type="match status" value="1"/>
</dbReference>
<evidence type="ECO:0000256" key="2">
    <source>
        <dbReference type="ARBA" id="ARBA00023015"/>
    </source>
</evidence>
<keyword evidence="4" id="KW-0804">Transcription</keyword>
<sequence length="143" mass="16046">MAGITKPLHKHLSRLGAGRRTQRTPALGERELAVLHALWLAQEPENRRPDAADGALSAQQVLERMPGKPLALSTIQSTLERLCRKSLVDRRKQARAYLYRPLLERQELISSLLHDISQEVAGGDIASMVSGFMDYLQDSKRHD</sequence>
<accession>A0A939DI75</accession>
<keyword evidence="7" id="KW-1185">Reference proteome</keyword>
<dbReference type="GO" id="GO:0003677">
    <property type="term" value="F:DNA binding"/>
    <property type="evidence" value="ECO:0007669"/>
    <property type="project" value="UniProtKB-KW"/>
</dbReference>
<evidence type="ECO:0000313" key="7">
    <source>
        <dbReference type="Proteomes" id="UP000664303"/>
    </source>
</evidence>
<dbReference type="SUPFAM" id="SSF46785">
    <property type="entry name" value="Winged helix' DNA-binding domain"/>
    <property type="match status" value="1"/>
</dbReference>
<evidence type="ECO:0000256" key="4">
    <source>
        <dbReference type="ARBA" id="ARBA00023163"/>
    </source>
</evidence>
<dbReference type="InterPro" id="IPR036388">
    <property type="entry name" value="WH-like_DNA-bd_sf"/>
</dbReference>
<dbReference type="Gene3D" id="1.10.10.10">
    <property type="entry name" value="Winged helix-like DNA-binding domain superfamily/Winged helix DNA-binding domain"/>
    <property type="match status" value="1"/>
</dbReference>
<comment type="similarity">
    <text evidence="1">Belongs to the BlaI transcriptional regulatory family.</text>
</comment>
<evidence type="ECO:0000256" key="3">
    <source>
        <dbReference type="ARBA" id="ARBA00023125"/>
    </source>
</evidence>
<dbReference type="GO" id="GO:0045892">
    <property type="term" value="P:negative regulation of DNA-templated transcription"/>
    <property type="evidence" value="ECO:0007669"/>
    <property type="project" value="InterPro"/>
</dbReference>
<dbReference type="RefSeq" id="WP_206562188.1">
    <property type="nucleotide sequence ID" value="NZ_JAFKCZ010000018.1"/>
</dbReference>
<comment type="caution">
    <text evidence="6">The sequence shown here is derived from an EMBL/GenBank/DDBJ whole genome shotgun (WGS) entry which is preliminary data.</text>
</comment>
<keyword evidence="3" id="KW-0238">DNA-binding</keyword>
<evidence type="ECO:0000313" key="6">
    <source>
        <dbReference type="EMBL" id="MBN7798739.1"/>
    </source>
</evidence>
<dbReference type="InterPro" id="IPR005650">
    <property type="entry name" value="BlaI_family"/>
</dbReference>
<evidence type="ECO:0000256" key="5">
    <source>
        <dbReference type="SAM" id="MobiDB-lite"/>
    </source>
</evidence>
<keyword evidence="2" id="KW-0805">Transcription regulation</keyword>
<dbReference type="Proteomes" id="UP000664303">
    <property type="component" value="Unassembled WGS sequence"/>
</dbReference>
<dbReference type="InterPro" id="IPR036390">
    <property type="entry name" value="WH_DNA-bd_sf"/>
</dbReference>
<gene>
    <name evidence="6" type="ORF">JYP50_19205</name>
</gene>
<dbReference type="EMBL" id="JAFKCZ010000018">
    <property type="protein sequence ID" value="MBN7798739.1"/>
    <property type="molecule type" value="Genomic_DNA"/>
</dbReference>
<evidence type="ECO:0000256" key="1">
    <source>
        <dbReference type="ARBA" id="ARBA00011046"/>
    </source>
</evidence>
<feature type="region of interest" description="Disordered" evidence="5">
    <location>
        <begin position="1"/>
        <end position="23"/>
    </location>
</feature>
<dbReference type="AlphaFoldDB" id="A0A939DI75"/>
<proteinExistence type="inferred from homology"/>
<organism evidence="6 7">
    <name type="scientific">Parahaliea mediterranea</name>
    <dbReference type="NCBI Taxonomy" id="651086"/>
    <lineage>
        <taxon>Bacteria</taxon>
        <taxon>Pseudomonadati</taxon>
        <taxon>Pseudomonadota</taxon>
        <taxon>Gammaproteobacteria</taxon>
        <taxon>Cellvibrionales</taxon>
        <taxon>Halieaceae</taxon>
        <taxon>Parahaliea</taxon>
    </lineage>
</organism>
<name>A0A939DI75_9GAMM</name>
<protein>
    <submittedName>
        <fullName evidence="6">BlaI/MecI/CopY family transcriptional regulator</fullName>
    </submittedName>
</protein>